<dbReference type="Gene3D" id="3.40.50.300">
    <property type="entry name" value="P-loop containing nucleotide triphosphate hydrolases"/>
    <property type="match status" value="1"/>
</dbReference>
<reference evidence="7 8" key="1">
    <citation type="submission" date="2019-02" db="EMBL/GenBank/DDBJ databases">
        <title>Sequencing the genomes of 1000 actinobacteria strains.</title>
        <authorList>
            <person name="Klenk H.-P."/>
        </authorList>
    </citation>
    <scope>NUCLEOTIDE SEQUENCE [LARGE SCALE GENOMIC DNA]</scope>
    <source>
        <strain evidence="7 8">DSM 45779</strain>
    </source>
</reference>
<dbReference type="PROSITE" id="PS00211">
    <property type="entry name" value="ABC_TRANSPORTER_1"/>
    <property type="match status" value="1"/>
</dbReference>
<dbReference type="PROSITE" id="PS50893">
    <property type="entry name" value="ABC_TRANSPORTER_2"/>
    <property type="match status" value="1"/>
</dbReference>
<dbReference type="EMBL" id="SHKL01000001">
    <property type="protein sequence ID" value="RZT85293.1"/>
    <property type="molecule type" value="Genomic_DNA"/>
</dbReference>
<evidence type="ECO:0000256" key="2">
    <source>
        <dbReference type="ARBA" id="ARBA00022448"/>
    </source>
</evidence>
<protein>
    <recommendedName>
        <fullName evidence="5">ABC-type quaternary amine transporter</fullName>
        <ecNumber evidence="5">7.6.2.9</ecNumber>
    </recommendedName>
</protein>
<dbReference type="SMART" id="SM00382">
    <property type="entry name" value="AAA"/>
    <property type="match status" value="1"/>
</dbReference>
<evidence type="ECO:0000313" key="8">
    <source>
        <dbReference type="Proteomes" id="UP000291591"/>
    </source>
</evidence>
<dbReference type="InterPro" id="IPR017871">
    <property type="entry name" value="ABC_transporter-like_CS"/>
</dbReference>
<accession>A0A4Q7UYH7</accession>
<evidence type="ECO:0000256" key="5">
    <source>
        <dbReference type="ARBA" id="ARBA00066388"/>
    </source>
</evidence>
<dbReference type="Pfam" id="PF00005">
    <property type="entry name" value="ABC_tran"/>
    <property type="match status" value="1"/>
</dbReference>
<dbReference type="GO" id="GO:0015418">
    <property type="term" value="F:ABC-type quaternary ammonium compound transporting activity"/>
    <property type="evidence" value="ECO:0007669"/>
    <property type="project" value="UniProtKB-EC"/>
</dbReference>
<dbReference type="FunFam" id="3.40.50.300:FF:000425">
    <property type="entry name" value="Probable ABC transporter, ATP-binding subunit"/>
    <property type="match status" value="1"/>
</dbReference>
<keyword evidence="8" id="KW-1185">Reference proteome</keyword>
<dbReference type="OrthoDB" id="9802264at2"/>
<dbReference type="RefSeq" id="WP_130289775.1">
    <property type="nucleotide sequence ID" value="NZ_SHKL01000001.1"/>
</dbReference>
<evidence type="ECO:0000256" key="4">
    <source>
        <dbReference type="ARBA" id="ARBA00022840"/>
    </source>
</evidence>
<dbReference type="InterPro" id="IPR003439">
    <property type="entry name" value="ABC_transporter-like_ATP-bd"/>
</dbReference>
<dbReference type="AlphaFoldDB" id="A0A4Q7UYH7"/>
<sequence length="344" mass="37019">MTEAHSQRPGVEIEFRSVTKKYPGQDTPAIDNLSLTVPAGDICCLVGPSGGGKTTAMKLINRLIDFNEGEILIGGNGVRDVDITTLRRDIGYVIQQVGLFPHMTIESNIGVVPRLLGWSADRIKARAVELLDLVRLDQNFAKRYPSQLSGGQQQRVGLARALAVDPPVMLMDEPFGALDPITRNEIQDEFLKLQSEIAKTVIFVTHDIDEAIKMGDKIAVLRQGGVLAQYGTADELLGSPADEYVADFVGADRGLKRLSLRLMRDLVEVTGTDNAPSDAPTVKGSATLRTGLSVLFASGSRILKVTHDDDTATVIGTVTLDQLQDAVYETSPKAPTDVVVAGEA</sequence>
<dbReference type="InterPro" id="IPR027417">
    <property type="entry name" value="P-loop_NTPase"/>
</dbReference>
<evidence type="ECO:0000259" key="6">
    <source>
        <dbReference type="PROSITE" id="PS50893"/>
    </source>
</evidence>
<comment type="similarity">
    <text evidence="1">Belongs to the ABC transporter superfamily.</text>
</comment>
<comment type="caution">
    <text evidence="7">The sequence shown here is derived from an EMBL/GenBank/DDBJ whole genome shotgun (WGS) entry which is preliminary data.</text>
</comment>
<dbReference type="GO" id="GO:0016887">
    <property type="term" value="F:ATP hydrolysis activity"/>
    <property type="evidence" value="ECO:0007669"/>
    <property type="project" value="InterPro"/>
</dbReference>
<evidence type="ECO:0000256" key="1">
    <source>
        <dbReference type="ARBA" id="ARBA00005417"/>
    </source>
</evidence>
<proteinExistence type="inferred from homology"/>
<evidence type="ECO:0000313" key="7">
    <source>
        <dbReference type="EMBL" id="RZT85293.1"/>
    </source>
</evidence>
<dbReference type="EC" id="7.6.2.9" evidence="5"/>
<dbReference type="PANTHER" id="PTHR43117">
    <property type="entry name" value="OSMOPROTECTANT IMPORT ATP-BINDING PROTEIN OSMV"/>
    <property type="match status" value="1"/>
</dbReference>
<dbReference type="InterPro" id="IPR003593">
    <property type="entry name" value="AAA+_ATPase"/>
</dbReference>
<keyword evidence="3" id="KW-0547">Nucleotide-binding</keyword>
<keyword evidence="4 7" id="KW-0067">ATP-binding</keyword>
<dbReference type="Proteomes" id="UP000291591">
    <property type="component" value="Unassembled WGS sequence"/>
</dbReference>
<evidence type="ECO:0000256" key="3">
    <source>
        <dbReference type="ARBA" id="ARBA00022741"/>
    </source>
</evidence>
<dbReference type="PANTHER" id="PTHR43117:SF4">
    <property type="entry name" value="OSMOPROTECTANT IMPORT ATP-BINDING PROTEIN OSMV"/>
    <property type="match status" value="1"/>
</dbReference>
<organism evidence="7 8">
    <name type="scientific">Pseudonocardia sediminis</name>
    <dbReference type="NCBI Taxonomy" id="1397368"/>
    <lineage>
        <taxon>Bacteria</taxon>
        <taxon>Bacillati</taxon>
        <taxon>Actinomycetota</taxon>
        <taxon>Actinomycetes</taxon>
        <taxon>Pseudonocardiales</taxon>
        <taxon>Pseudonocardiaceae</taxon>
        <taxon>Pseudonocardia</taxon>
    </lineage>
</organism>
<keyword evidence="2" id="KW-0813">Transport</keyword>
<name>A0A4Q7UYH7_PSEST</name>
<feature type="domain" description="ABC transporter" evidence="6">
    <location>
        <begin position="13"/>
        <end position="249"/>
    </location>
</feature>
<dbReference type="GO" id="GO:0005524">
    <property type="term" value="F:ATP binding"/>
    <property type="evidence" value="ECO:0007669"/>
    <property type="project" value="UniProtKB-KW"/>
</dbReference>
<dbReference type="SUPFAM" id="SSF52540">
    <property type="entry name" value="P-loop containing nucleoside triphosphate hydrolases"/>
    <property type="match status" value="1"/>
</dbReference>
<gene>
    <name evidence="7" type="ORF">EV383_2157</name>
</gene>